<sequence>MKFLTTLEKHKELQDHIKVFKNEHATPDQVAFAGEKFFLALFGFKDTNYTNLDKYLYQCFVKSVTKRKFNLASLPPTSAAARQHSLRPYYQVQLWRGCPKVVEEWGWKKTQTGLTPITTLKDPASKALLAFFILACGCRKAGLRCSMICGVCNGKTCENISQVTLDESDEEDLHSLHDDSLSTAEEESDELKEINIDSGAEVTSFPVEYIEINEPGAAKDQIKGKLKPIHMSKRVQDDKLQFMKDNFPRVLSLLESIKYDTDCLMNSKNPTTANIQKAKFFDNLPLRSTEEITDFDMRISIDTSMKSKLATYLSQVGGNSAKDNIVRILRKMFDNKVAQECSWMGLRQNFKVGTLTMMSIIKVTKSSPQPKIKILKVEDLKNDDIVARIKLELSQQWSLSKSDSLPSAQKNSVLNHWLTKDVKTDPDEGKVKVQQAEITKVETDETSRISLKKKEKATLIELSTIESCKNVSNPNKHTLEKTSSSIKKQLAPEELKDSSPKAPTEETKPSTSTYSTKNLSLYADEKKNIKKPRAKRNIVSIERMKKFNELSPEQVQPKTKPKRACELTWDEIKKPVDKIRCIQCNELFRREIFLAHSKICKGRRPAKKFRCLLCSFTHVDIKVLGTHVQEEHHKAD</sequence>
<dbReference type="Pfam" id="PF16064">
    <property type="entry name" value="DUF4806"/>
    <property type="match status" value="1"/>
</dbReference>
<reference evidence="3" key="1">
    <citation type="submission" date="2022-01" db="EMBL/GenBank/DDBJ databases">
        <authorList>
            <person name="King R."/>
        </authorList>
    </citation>
    <scope>NUCLEOTIDE SEQUENCE</scope>
</reference>
<proteinExistence type="predicted"/>
<feature type="compositionally biased region" description="Polar residues" evidence="1">
    <location>
        <begin position="470"/>
        <end position="487"/>
    </location>
</feature>
<dbReference type="EMBL" id="OU896708">
    <property type="protein sequence ID" value="CAG9818598.1"/>
    <property type="molecule type" value="Genomic_DNA"/>
</dbReference>
<feature type="region of interest" description="Disordered" evidence="1">
    <location>
        <begin position="168"/>
        <end position="190"/>
    </location>
</feature>
<dbReference type="InterPro" id="IPR032071">
    <property type="entry name" value="DUF4806"/>
</dbReference>
<evidence type="ECO:0000313" key="4">
    <source>
        <dbReference type="Proteomes" id="UP001153737"/>
    </source>
</evidence>
<dbReference type="OrthoDB" id="6777604at2759"/>
<feature type="domain" description="DUF4806" evidence="2">
    <location>
        <begin position="282"/>
        <end position="349"/>
    </location>
</feature>
<keyword evidence="4" id="KW-1185">Reference proteome</keyword>
<feature type="region of interest" description="Disordered" evidence="1">
    <location>
        <begin position="470"/>
        <end position="516"/>
    </location>
</feature>
<dbReference type="AlphaFoldDB" id="A0A9N9SGA4"/>
<feature type="compositionally biased region" description="Basic and acidic residues" evidence="1">
    <location>
        <begin position="490"/>
        <end position="508"/>
    </location>
</feature>
<evidence type="ECO:0000259" key="2">
    <source>
        <dbReference type="Pfam" id="PF16064"/>
    </source>
</evidence>
<organism evidence="3 4">
    <name type="scientific">Phaedon cochleariae</name>
    <name type="common">Mustard beetle</name>
    <dbReference type="NCBI Taxonomy" id="80249"/>
    <lineage>
        <taxon>Eukaryota</taxon>
        <taxon>Metazoa</taxon>
        <taxon>Ecdysozoa</taxon>
        <taxon>Arthropoda</taxon>
        <taxon>Hexapoda</taxon>
        <taxon>Insecta</taxon>
        <taxon>Pterygota</taxon>
        <taxon>Neoptera</taxon>
        <taxon>Endopterygota</taxon>
        <taxon>Coleoptera</taxon>
        <taxon>Polyphaga</taxon>
        <taxon>Cucujiformia</taxon>
        <taxon>Chrysomeloidea</taxon>
        <taxon>Chrysomelidae</taxon>
        <taxon>Chrysomelinae</taxon>
        <taxon>Chrysomelini</taxon>
        <taxon>Phaedon</taxon>
    </lineage>
</organism>
<dbReference type="Proteomes" id="UP001153737">
    <property type="component" value="Chromosome 2"/>
</dbReference>
<gene>
    <name evidence="3" type="ORF">PHAECO_LOCUS6826</name>
</gene>
<name>A0A9N9SGA4_PHACE</name>
<protein>
    <recommendedName>
        <fullName evidence="2">DUF4806 domain-containing protein</fullName>
    </recommendedName>
</protein>
<evidence type="ECO:0000256" key="1">
    <source>
        <dbReference type="SAM" id="MobiDB-lite"/>
    </source>
</evidence>
<reference evidence="3" key="2">
    <citation type="submission" date="2022-10" db="EMBL/GenBank/DDBJ databases">
        <authorList>
            <consortium name="ENA_rothamsted_submissions"/>
            <consortium name="culmorum"/>
            <person name="King R."/>
        </authorList>
    </citation>
    <scope>NUCLEOTIDE SEQUENCE</scope>
</reference>
<accession>A0A9N9SGA4</accession>
<evidence type="ECO:0000313" key="3">
    <source>
        <dbReference type="EMBL" id="CAG9818598.1"/>
    </source>
</evidence>